<dbReference type="Gene3D" id="2.40.100.10">
    <property type="entry name" value="Cyclophilin-like"/>
    <property type="match status" value="1"/>
</dbReference>
<feature type="region of interest" description="Disordered" evidence="5">
    <location>
        <begin position="307"/>
        <end position="573"/>
    </location>
</feature>
<dbReference type="InterPro" id="IPR002130">
    <property type="entry name" value="Cyclophilin-type_PPIase_dom"/>
</dbReference>
<proteinExistence type="predicted"/>
<feature type="compositionally biased region" description="Low complexity" evidence="5">
    <location>
        <begin position="509"/>
        <end position="521"/>
    </location>
</feature>
<comment type="catalytic activity">
    <reaction evidence="1">
        <text>[protein]-peptidylproline (omega=180) = [protein]-peptidylproline (omega=0)</text>
        <dbReference type="Rhea" id="RHEA:16237"/>
        <dbReference type="Rhea" id="RHEA-COMP:10747"/>
        <dbReference type="Rhea" id="RHEA-COMP:10748"/>
        <dbReference type="ChEBI" id="CHEBI:83833"/>
        <dbReference type="ChEBI" id="CHEBI:83834"/>
        <dbReference type="EC" id="5.2.1.8"/>
    </reaction>
</comment>
<dbReference type="Proteomes" id="UP001623348">
    <property type="component" value="Unassembled WGS sequence"/>
</dbReference>
<sequence length="1424" mass="160090">MGVQDRPQCFFEIEINREPVGRIMFQLFSDICPKTCKNFLCLCSGEKGIGKTTGKKLCYKGTTFHRVVKNFMIQGGDFSEGNGKGGESIYGGYFKDENFILKHDRAFLLSMANRGKHTNGSQFFITTKPAPHLDGVHVVFGLVISGFEVIEQIENLKTDTASRPYADVRVIDCGVLVTKSAKDALEKKKKVCSDSEASDSSSSASSSSETSSESEAENERSRRRKRKRRTKTKQSRKRRKEERKKEDPRCKRVSNQRRSLSDKSDVTEKAVDVSTKRDKPVVRPEEIPPVPENRFLLRRDVPVANVEPEPKLLDATPVLTDQKPSVSKSGRKIKGRGTIRYHTPPRSRSCSESDNDESSETPPHWKEEMQRLRTYRPPSGEKWSKGDKLSDPCTSRWDERSASRRSRSWSHNGYSDLSIVRYSSHHKKHRKEKKKVKHKKKSKKQKHFKKHKQTKRKKTSASSDIESSHSFLRRTKSSCDRERKSRSSSLSSRHSSRRDWSKSDKEDQSSSTLSSRGTRSYYRSRSRSRSKSRSYSRRSSRSRSASKSSCSRSRSRSSSNPRHQKRVSNSPQNIATRLNENKLNKTEPVRAVILPSDKVIVPPVVPENLPVIPLSDSPPPSRWKPGQKPWKPSYERIQEMKAKTTHLIPAQTNYNLVVIKEANTSSSYRKRQRSSDSDRSGYSKYRSDRSSDSWPRSRSRSSRSRSYSRSYTRSRSPSSSRTKSRSSGRSPSLSKYRSDRSGYSESTSYYSLSDDDRRRNKRKSASSDQKAHPLKLRQETSSESTHPYKCTKDYDESSQGLKESDSLSSSDLSTDSERSAKMKVVQEKEGRFQLEGDTQKQDKNSLSSERGEDKSKCERDSDHAKKKAVREKSSEQPRGGAKTKRKSYSGSKWDSESNSERGEARHNRGDSRPSSSKEEGEATSGSDTELSITKRIKKQSNSSEGFLDSDCTWKTSKQLSSSESESSCSSSTNVRGKSKKHKHGSKKTLKKSHSKKAKEKSKGKKEKTHKVQKRKEMFHWQPPLEFGEEDDDEINEKPVTKDDKKEKQLTKDIKDKTQVCERDEIVKDKTGNGGKSCADENLLGKNTICDASPDRSNFNKDSIETNASTSVLNSGINVTTCKNEIKQVEDSNQNGLEDVIQTDDNMEICTPDRNSPGKVDVDVLSPVILTAKPQALSASVNKDLQVETPEQDAVKLGNNIKDFINIKEEKETGRQENNSVPVSSAKDCSLKSETTENTQSNTIDNKWKPLQGVDTEQGPYLTATQEVDPEVLHILIGQEATQEAEAEDGIAEIGREVEVVLITVTRVVVEPTVEVDPEVVLTVIIVDPVGHTRMIVTIAEVEVGVKGVTAIEDLGVMIGDPGLMALTVKVIAVTLTIEVPVKAADTAENGSLTMETVIKNFFSVTFKKTKPVLTVSEVKLKDVY</sequence>
<feature type="compositionally biased region" description="Low complexity" evidence="5">
    <location>
        <begin position="797"/>
        <end position="813"/>
    </location>
</feature>
<dbReference type="PRINTS" id="PR00153">
    <property type="entry name" value="CSAPPISMRASE"/>
</dbReference>
<organism evidence="7 8">
    <name type="scientific">Grus japonensis</name>
    <name type="common">Japanese crane</name>
    <name type="synonym">Red-crowned crane</name>
    <dbReference type="NCBI Taxonomy" id="30415"/>
    <lineage>
        <taxon>Eukaryota</taxon>
        <taxon>Metazoa</taxon>
        <taxon>Chordata</taxon>
        <taxon>Craniata</taxon>
        <taxon>Vertebrata</taxon>
        <taxon>Euteleostomi</taxon>
        <taxon>Archelosauria</taxon>
        <taxon>Archosauria</taxon>
        <taxon>Dinosauria</taxon>
        <taxon>Saurischia</taxon>
        <taxon>Theropoda</taxon>
        <taxon>Coelurosauria</taxon>
        <taxon>Aves</taxon>
        <taxon>Neognathae</taxon>
        <taxon>Neoaves</taxon>
        <taxon>Gruiformes</taxon>
        <taxon>Gruidae</taxon>
        <taxon>Grus</taxon>
    </lineage>
</organism>
<feature type="region of interest" description="Disordered" evidence="5">
    <location>
        <begin position="664"/>
        <end position="1049"/>
    </location>
</feature>
<keyword evidence="4" id="KW-0413">Isomerase</keyword>
<feature type="compositionally biased region" description="Polar residues" evidence="5">
    <location>
        <begin position="1235"/>
        <end position="1244"/>
    </location>
</feature>
<evidence type="ECO:0000259" key="6">
    <source>
        <dbReference type="PROSITE" id="PS50072"/>
    </source>
</evidence>
<feature type="compositionally biased region" description="Basic and acidic residues" evidence="5">
    <location>
        <begin position="893"/>
        <end position="920"/>
    </location>
</feature>
<feature type="compositionally biased region" description="Basic and acidic residues" evidence="5">
    <location>
        <begin position="382"/>
        <end position="402"/>
    </location>
</feature>
<feature type="compositionally biased region" description="Basic residues" evidence="5">
    <location>
        <begin position="329"/>
        <end position="345"/>
    </location>
</feature>
<feature type="compositionally biased region" description="Basic residues" evidence="5">
    <location>
        <begin position="522"/>
        <end position="541"/>
    </location>
</feature>
<keyword evidence="8" id="KW-1185">Reference proteome</keyword>
<dbReference type="Pfam" id="PF00160">
    <property type="entry name" value="Pro_isomerase"/>
    <property type="match status" value="1"/>
</dbReference>
<comment type="caution">
    <text evidence="7">The sequence shown here is derived from an EMBL/GenBank/DDBJ whole genome shotgun (WGS) entry which is preliminary data.</text>
</comment>
<feature type="compositionally biased region" description="Basic and acidic residues" evidence="5">
    <location>
        <begin position="815"/>
        <end position="863"/>
    </location>
</feature>
<dbReference type="EC" id="5.2.1.8" evidence="2"/>
<feature type="compositionally biased region" description="Basic residues" evidence="5">
    <location>
        <begin position="221"/>
        <end position="242"/>
    </location>
</feature>
<feature type="compositionally biased region" description="Low complexity" evidence="5">
    <location>
        <begin position="542"/>
        <end position="559"/>
    </location>
</feature>
<dbReference type="SUPFAM" id="SSF50891">
    <property type="entry name" value="Cyclophilin-like"/>
    <property type="match status" value="1"/>
</dbReference>
<feature type="domain" description="PPIase cyclophilin-type" evidence="6">
    <location>
        <begin position="10"/>
        <end position="175"/>
    </location>
</feature>
<evidence type="ECO:0000313" key="7">
    <source>
        <dbReference type="EMBL" id="GAB0185052.1"/>
    </source>
</evidence>
<dbReference type="InterPro" id="IPR020892">
    <property type="entry name" value="Cyclophilin-type_PPIase_CS"/>
</dbReference>
<dbReference type="PANTHER" id="PTHR11071:SF257">
    <property type="entry name" value="NK-TUMOR RECOGNITION PROTEIN"/>
    <property type="match status" value="1"/>
</dbReference>
<evidence type="ECO:0000256" key="2">
    <source>
        <dbReference type="ARBA" id="ARBA00013194"/>
    </source>
</evidence>
<feature type="compositionally biased region" description="Basic and acidic residues" evidence="5">
    <location>
        <begin position="673"/>
        <end position="691"/>
    </location>
</feature>
<feature type="compositionally biased region" description="Polar residues" evidence="5">
    <location>
        <begin position="460"/>
        <end position="470"/>
    </location>
</feature>
<feature type="compositionally biased region" description="Basic and acidic residues" evidence="5">
    <location>
        <begin position="259"/>
        <end position="286"/>
    </location>
</feature>
<feature type="region of interest" description="Disordered" evidence="5">
    <location>
        <begin position="1208"/>
        <end position="1251"/>
    </location>
</feature>
<dbReference type="PROSITE" id="PS00170">
    <property type="entry name" value="CSA_PPIASE_1"/>
    <property type="match status" value="1"/>
</dbReference>
<feature type="region of interest" description="Disordered" evidence="5">
    <location>
        <begin position="187"/>
        <end position="287"/>
    </location>
</feature>
<protein>
    <recommendedName>
        <fullName evidence="2">peptidylprolyl isomerase</fullName>
        <ecNumber evidence="2">5.2.1.8</ecNumber>
    </recommendedName>
</protein>
<feature type="compositionally biased region" description="Basic and acidic residues" evidence="5">
    <location>
        <begin position="1035"/>
        <end position="1049"/>
    </location>
</feature>
<dbReference type="PANTHER" id="PTHR11071">
    <property type="entry name" value="PEPTIDYL-PROLYL CIS-TRANS ISOMERASE"/>
    <property type="match status" value="1"/>
</dbReference>
<evidence type="ECO:0000256" key="1">
    <source>
        <dbReference type="ARBA" id="ARBA00000971"/>
    </source>
</evidence>
<dbReference type="PROSITE" id="PS50072">
    <property type="entry name" value="CSA_PPIASE_2"/>
    <property type="match status" value="1"/>
</dbReference>
<keyword evidence="3" id="KW-0697">Rotamase</keyword>
<feature type="compositionally biased region" description="Low complexity" evidence="5">
    <location>
        <begin position="194"/>
        <end position="213"/>
    </location>
</feature>
<reference evidence="7 8" key="1">
    <citation type="submission" date="2024-06" db="EMBL/GenBank/DDBJ databases">
        <title>The draft genome of Grus japonensis, version 3.</title>
        <authorList>
            <person name="Nabeshima K."/>
            <person name="Suzuki S."/>
            <person name="Onuma M."/>
        </authorList>
    </citation>
    <scope>NUCLEOTIDE SEQUENCE [LARGE SCALE GENOMIC DNA]</scope>
    <source>
        <strain evidence="7 8">451A</strain>
    </source>
</reference>
<evidence type="ECO:0000256" key="3">
    <source>
        <dbReference type="ARBA" id="ARBA00023110"/>
    </source>
</evidence>
<dbReference type="InterPro" id="IPR029000">
    <property type="entry name" value="Cyclophilin-like_dom_sf"/>
</dbReference>
<evidence type="ECO:0000313" key="8">
    <source>
        <dbReference type="Proteomes" id="UP001623348"/>
    </source>
</evidence>
<accession>A0ABC9WK72</accession>
<feature type="compositionally biased region" description="Basic and acidic residues" evidence="5">
    <location>
        <begin position="497"/>
        <end position="508"/>
    </location>
</feature>
<feature type="compositionally biased region" description="Low complexity" evidence="5">
    <location>
        <begin position="960"/>
        <end position="971"/>
    </location>
</feature>
<feature type="compositionally biased region" description="Basic residues" evidence="5">
    <location>
        <begin position="423"/>
        <end position="459"/>
    </location>
</feature>
<dbReference type="GO" id="GO:0003755">
    <property type="term" value="F:peptidyl-prolyl cis-trans isomerase activity"/>
    <property type="evidence" value="ECO:0007669"/>
    <property type="project" value="UniProtKB-KW"/>
</dbReference>
<gene>
    <name evidence="7" type="ORF">GRJ2_000970500</name>
</gene>
<evidence type="ECO:0000256" key="4">
    <source>
        <dbReference type="ARBA" id="ARBA00023235"/>
    </source>
</evidence>
<feature type="compositionally biased region" description="Low complexity" evidence="5">
    <location>
        <begin position="704"/>
        <end position="735"/>
    </location>
</feature>
<dbReference type="FunFam" id="2.40.100.10:FF:000005">
    <property type="entry name" value="Peptidyl-prolyl cis-trans isomerase G"/>
    <property type="match status" value="1"/>
</dbReference>
<name>A0ABC9WK72_GRUJA</name>
<feature type="compositionally biased region" description="Basic residues" evidence="5">
    <location>
        <begin position="976"/>
        <end position="1013"/>
    </location>
</feature>
<dbReference type="EMBL" id="BAAFJT010000002">
    <property type="protein sequence ID" value="GAB0185052.1"/>
    <property type="molecule type" value="Genomic_DNA"/>
</dbReference>
<evidence type="ECO:0000256" key="5">
    <source>
        <dbReference type="SAM" id="MobiDB-lite"/>
    </source>
</evidence>